<evidence type="ECO:0000313" key="3">
    <source>
        <dbReference type="Proteomes" id="UP001230426"/>
    </source>
</evidence>
<dbReference type="EMBL" id="JAUSRB010000002">
    <property type="protein sequence ID" value="MDP9862960.1"/>
    <property type="molecule type" value="Genomic_DNA"/>
</dbReference>
<dbReference type="Proteomes" id="UP001230426">
    <property type="component" value="Unassembled WGS sequence"/>
</dbReference>
<sequence>MTCDDAAARVHLIGGEMLEWSDAAGAGADGAGVLGELLHPLLPGGARVLVAGPHPAGLFEDPAVAACEPSVLVRSYSDACRLAGHHELTVHCGSLEKAAFPGAFDVVVALDGVGRLTSFDHAGGTWAESLERLTGMLAPGGTLVLGAENPLGLHRLAGDPHEVHRRADDDWAAAELDGSRPVSLEQLTGLLTAAGLTVGRSYAAYGRPYGPHLLMDVPVLEAASAPAALTVAACAGAFGAPAAGHDPRHLARAVMAGGLGARVAARWVVAAHADGARPAALPVALTVDAGAAPYWRLPCELAPAAQGGWTRRARGDRTLRVSGRVTRTPGLLDGPVPEGRSLAEILMTACARNDVVAVREVLGLFLRWLEGHGGDGRMPGWTAFAVADNVVFDGARFAMLDASWQLPGELDAGAVVARIMRHFAARLLESGQWHPWSWQLGADRLTLTLLAMAGATAGEETVRRGAELEVEIAADLGATPQDGPREEAGRDGEEDGPGGDGPGERWEGYRELYAARGRLSARLEEAQQKITMLERDLEAAEARLAKAVRAVKQARRRDKRPQPSGGSRLGRVITAPAAALRPVRRMFGAGPGGNAAR</sequence>
<feature type="region of interest" description="Disordered" evidence="1">
    <location>
        <begin position="549"/>
        <end position="575"/>
    </location>
</feature>
<organism evidence="2 3">
    <name type="scientific">Streptosporangium brasiliense</name>
    <dbReference type="NCBI Taxonomy" id="47480"/>
    <lineage>
        <taxon>Bacteria</taxon>
        <taxon>Bacillati</taxon>
        <taxon>Actinomycetota</taxon>
        <taxon>Actinomycetes</taxon>
        <taxon>Streptosporangiales</taxon>
        <taxon>Streptosporangiaceae</taxon>
        <taxon>Streptosporangium</taxon>
    </lineage>
</organism>
<proteinExistence type="predicted"/>
<evidence type="ECO:0008006" key="4">
    <source>
        <dbReference type="Google" id="ProtNLM"/>
    </source>
</evidence>
<dbReference type="InterPro" id="IPR029063">
    <property type="entry name" value="SAM-dependent_MTases_sf"/>
</dbReference>
<feature type="region of interest" description="Disordered" evidence="1">
    <location>
        <begin position="473"/>
        <end position="506"/>
    </location>
</feature>
<gene>
    <name evidence="2" type="ORF">J2S55_002226</name>
</gene>
<dbReference type="Gene3D" id="3.40.50.150">
    <property type="entry name" value="Vaccinia Virus protein VP39"/>
    <property type="match status" value="1"/>
</dbReference>
<protein>
    <recommendedName>
        <fullName evidence="4">Class I SAM-dependent methyltransferase</fullName>
    </recommendedName>
</protein>
<reference evidence="2 3" key="1">
    <citation type="submission" date="2023-07" db="EMBL/GenBank/DDBJ databases">
        <title>Sequencing the genomes of 1000 actinobacteria strains.</title>
        <authorList>
            <person name="Klenk H.-P."/>
        </authorList>
    </citation>
    <scope>NUCLEOTIDE SEQUENCE [LARGE SCALE GENOMIC DNA]</scope>
    <source>
        <strain evidence="2 3">DSM 44109</strain>
    </source>
</reference>
<accession>A0ABT9R3H7</accession>
<name>A0ABT9R3H7_9ACTN</name>
<evidence type="ECO:0000313" key="2">
    <source>
        <dbReference type="EMBL" id="MDP9862960.1"/>
    </source>
</evidence>
<evidence type="ECO:0000256" key="1">
    <source>
        <dbReference type="SAM" id="MobiDB-lite"/>
    </source>
</evidence>
<dbReference type="RefSeq" id="WP_306859439.1">
    <property type="nucleotide sequence ID" value="NZ_JAUSRB010000002.1"/>
</dbReference>
<comment type="caution">
    <text evidence="2">The sequence shown here is derived from an EMBL/GenBank/DDBJ whole genome shotgun (WGS) entry which is preliminary data.</text>
</comment>
<keyword evidence="3" id="KW-1185">Reference proteome</keyword>
<dbReference type="SUPFAM" id="SSF53335">
    <property type="entry name" value="S-adenosyl-L-methionine-dependent methyltransferases"/>
    <property type="match status" value="1"/>
</dbReference>